<keyword evidence="4" id="KW-1185">Reference proteome</keyword>
<dbReference type="InterPro" id="IPR051477">
    <property type="entry name" value="Expansin_CellWall"/>
</dbReference>
<evidence type="ECO:0000313" key="3">
    <source>
        <dbReference type="EMBL" id="KIP05311.1"/>
    </source>
</evidence>
<proteinExistence type="predicted"/>
<dbReference type="AlphaFoldDB" id="A0A0C3RVJ8"/>
<evidence type="ECO:0000313" key="4">
    <source>
        <dbReference type="Proteomes" id="UP000053257"/>
    </source>
</evidence>
<dbReference type="OrthoDB" id="623670at2759"/>
<accession>A0A0C3RVJ8</accession>
<feature type="signal peptide" evidence="2">
    <location>
        <begin position="1"/>
        <end position="20"/>
    </location>
</feature>
<gene>
    <name evidence="3" type="ORF">PHLGIDRAFT_19754</name>
</gene>
<feature type="chain" id="PRO_5002169614" description="RlpA-like protein double-psi beta-barrel domain-containing protein" evidence="2">
    <location>
        <begin position="21"/>
        <end position="146"/>
    </location>
</feature>
<dbReference type="EMBL" id="KN840547">
    <property type="protein sequence ID" value="KIP05311.1"/>
    <property type="molecule type" value="Genomic_DNA"/>
</dbReference>
<dbReference type="Proteomes" id="UP000053257">
    <property type="component" value="Unassembled WGS sequence"/>
</dbReference>
<dbReference type="HOGENOM" id="CLU_047639_5_0_1"/>
<dbReference type="Gene3D" id="2.40.40.10">
    <property type="entry name" value="RlpA-like domain"/>
    <property type="match status" value="1"/>
</dbReference>
<dbReference type="InterPro" id="IPR036908">
    <property type="entry name" value="RlpA-like_sf"/>
</dbReference>
<dbReference type="SUPFAM" id="SSF50685">
    <property type="entry name" value="Barwin-like endoglucanases"/>
    <property type="match status" value="1"/>
</dbReference>
<reference evidence="3 4" key="1">
    <citation type="journal article" date="2014" name="PLoS Genet.">
        <title>Analysis of the Phlebiopsis gigantea genome, transcriptome and secretome provides insight into its pioneer colonization strategies of wood.</title>
        <authorList>
            <person name="Hori C."/>
            <person name="Ishida T."/>
            <person name="Igarashi K."/>
            <person name="Samejima M."/>
            <person name="Suzuki H."/>
            <person name="Master E."/>
            <person name="Ferreira P."/>
            <person name="Ruiz-Duenas F.J."/>
            <person name="Held B."/>
            <person name="Canessa P."/>
            <person name="Larrondo L.F."/>
            <person name="Schmoll M."/>
            <person name="Druzhinina I.S."/>
            <person name="Kubicek C.P."/>
            <person name="Gaskell J.A."/>
            <person name="Kersten P."/>
            <person name="St John F."/>
            <person name="Glasner J."/>
            <person name="Sabat G."/>
            <person name="Splinter BonDurant S."/>
            <person name="Syed K."/>
            <person name="Yadav J."/>
            <person name="Mgbeahuruike A.C."/>
            <person name="Kovalchuk A."/>
            <person name="Asiegbu F.O."/>
            <person name="Lackner G."/>
            <person name="Hoffmeister D."/>
            <person name="Rencoret J."/>
            <person name="Gutierrez A."/>
            <person name="Sun H."/>
            <person name="Lindquist E."/>
            <person name="Barry K."/>
            <person name="Riley R."/>
            <person name="Grigoriev I.V."/>
            <person name="Henrissat B."/>
            <person name="Kues U."/>
            <person name="Berka R.M."/>
            <person name="Martinez A.T."/>
            <person name="Covert S.F."/>
            <person name="Blanchette R.A."/>
            <person name="Cullen D."/>
        </authorList>
    </citation>
    <scope>NUCLEOTIDE SEQUENCE [LARGE SCALE GENOMIC DNA]</scope>
    <source>
        <strain evidence="3 4">11061_1 CR5-6</strain>
    </source>
</reference>
<keyword evidence="1 2" id="KW-0732">Signal</keyword>
<evidence type="ECO:0000256" key="1">
    <source>
        <dbReference type="ARBA" id="ARBA00022729"/>
    </source>
</evidence>
<dbReference type="CDD" id="cd22191">
    <property type="entry name" value="DPBB_RlpA_EXP_N-like"/>
    <property type="match status" value="1"/>
</dbReference>
<dbReference type="STRING" id="745531.A0A0C3RVJ8"/>
<protein>
    <recommendedName>
        <fullName evidence="5">RlpA-like protein double-psi beta-barrel domain-containing protein</fullName>
    </recommendedName>
</protein>
<evidence type="ECO:0008006" key="5">
    <source>
        <dbReference type="Google" id="ProtNLM"/>
    </source>
</evidence>
<dbReference type="PANTHER" id="PTHR31836">
    <property type="match status" value="1"/>
</dbReference>
<dbReference type="PANTHER" id="PTHR31836:SF28">
    <property type="entry name" value="SRCR DOMAIN-CONTAINING PROTEIN-RELATED"/>
    <property type="match status" value="1"/>
</dbReference>
<sequence>MSWSTITIIALLSATILCRAASLQVVDINGRRSDVARRSTNGVDVTVFTPAQFTFYDVGLGACGQRNVASDFVVALNIAQYGPKVSSPDCFKSITLSWGGKTTIATIVDECPSCPDLGLDLSQGLFEFFAPLSAGLLSDGEWWFND</sequence>
<name>A0A0C3RVJ8_PHLG1</name>
<organism evidence="3 4">
    <name type="scientific">Phlebiopsis gigantea (strain 11061_1 CR5-6)</name>
    <name type="common">White-rot fungus</name>
    <name type="synonym">Peniophora gigantea</name>
    <dbReference type="NCBI Taxonomy" id="745531"/>
    <lineage>
        <taxon>Eukaryota</taxon>
        <taxon>Fungi</taxon>
        <taxon>Dikarya</taxon>
        <taxon>Basidiomycota</taxon>
        <taxon>Agaricomycotina</taxon>
        <taxon>Agaricomycetes</taxon>
        <taxon>Polyporales</taxon>
        <taxon>Phanerochaetaceae</taxon>
        <taxon>Phlebiopsis</taxon>
    </lineage>
</organism>
<evidence type="ECO:0000256" key="2">
    <source>
        <dbReference type="SAM" id="SignalP"/>
    </source>
</evidence>